<organism evidence="2 3">
    <name type="scientific">Glomus cerebriforme</name>
    <dbReference type="NCBI Taxonomy" id="658196"/>
    <lineage>
        <taxon>Eukaryota</taxon>
        <taxon>Fungi</taxon>
        <taxon>Fungi incertae sedis</taxon>
        <taxon>Mucoromycota</taxon>
        <taxon>Glomeromycotina</taxon>
        <taxon>Glomeromycetes</taxon>
        <taxon>Glomerales</taxon>
        <taxon>Glomeraceae</taxon>
        <taxon>Glomus</taxon>
    </lineage>
</organism>
<evidence type="ECO:0000313" key="3">
    <source>
        <dbReference type="Proteomes" id="UP000265703"/>
    </source>
</evidence>
<comment type="caution">
    <text evidence="2">The sequence shown here is derived from an EMBL/GenBank/DDBJ whole genome shotgun (WGS) entry which is preliminary data.</text>
</comment>
<dbReference type="EMBL" id="QKYT01000118">
    <property type="protein sequence ID" value="RIA92759.1"/>
    <property type="molecule type" value="Genomic_DNA"/>
</dbReference>
<keyword evidence="3" id="KW-1185">Reference proteome</keyword>
<dbReference type="OrthoDB" id="10648213at2759"/>
<dbReference type="Proteomes" id="UP000265703">
    <property type="component" value="Unassembled WGS sequence"/>
</dbReference>
<gene>
    <name evidence="2" type="ORF">C1645_736111</name>
</gene>
<proteinExistence type="predicted"/>
<feature type="region of interest" description="Disordered" evidence="1">
    <location>
        <begin position="131"/>
        <end position="167"/>
    </location>
</feature>
<reference evidence="2 3" key="1">
    <citation type="submission" date="2018-06" db="EMBL/GenBank/DDBJ databases">
        <title>Comparative genomics reveals the genomic features of Rhizophagus irregularis, R. cerebriforme, R. diaphanum and Gigaspora rosea, and their symbiotic lifestyle signature.</title>
        <authorList>
            <person name="Morin E."/>
            <person name="San Clemente H."/>
            <person name="Chen E.C.H."/>
            <person name="De La Providencia I."/>
            <person name="Hainaut M."/>
            <person name="Kuo A."/>
            <person name="Kohler A."/>
            <person name="Murat C."/>
            <person name="Tang N."/>
            <person name="Roy S."/>
            <person name="Loubradou J."/>
            <person name="Henrissat B."/>
            <person name="Grigoriev I.V."/>
            <person name="Corradi N."/>
            <person name="Roux C."/>
            <person name="Martin F.M."/>
        </authorList>
    </citation>
    <scope>NUCLEOTIDE SEQUENCE [LARGE SCALE GENOMIC DNA]</scope>
    <source>
        <strain evidence="2 3">DAOM 227022</strain>
    </source>
</reference>
<name>A0A397T601_9GLOM</name>
<feature type="compositionally biased region" description="Acidic residues" evidence="1">
    <location>
        <begin position="138"/>
        <end position="154"/>
    </location>
</feature>
<evidence type="ECO:0000256" key="1">
    <source>
        <dbReference type="SAM" id="MobiDB-lite"/>
    </source>
</evidence>
<protein>
    <submittedName>
        <fullName evidence="2">Uncharacterized protein</fullName>
    </submittedName>
</protein>
<accession>A0A397T601</accession>
<sequence>MSSELESLKQRIIELKTENAKLRKENTMILDFKRKILEFDAERAKLKRMIIEVLRITEKERIKHNTENVKLKEKKMDNFLDEADKKSVGNSSFTLQITPSEAKNNVDYDDVYFDDLMLSLMKKGTNEVKIDDDRDCSYDNDSEEEMPDDSDDNGYNDYGGYNEYDEHNNGYYYHNERYERKSLPMMSPIISPVTA</sequence>
<evidence type="ECO:0000313" key="2">
    <source>
        <dbReference type="EMBL" id="RIA92759.1"/>
    </source>
</evidence>
<dbReference type="AlphaFoldDB" id="A0A397T601"/>